<evidence type="ECO:0000313" key="10">
    <source>
        <dbReference type="Ensembl" id="ENSCRFP00000013539.1"/>
    </source>
</evidence>
<dbReference type="Pfam" id="PF03914">
    <property type="entry name" value="CBF"/>
    <property type="match status" value="1"/>
</dbReference>
<dbReference type="PANTHER" id="PTHR14428">
    <property type="entry name" value="NUCLEOLAR COMPLEX PROTEIN 3"/>
    <property type="match status" value="1"/>
</dbReference>
<dbReference type="InterPro" id="IPR016024">
    <property type="entry name" value="ARM-type_fold"/>
</dbReference>
<evidence type="ECO:0000256" key="2">
    <source>
        <dbReference type="ARBA" id="ARBA00007797"/>
    </source>
</evidence>
<organism evidence="10 11">
    <name type="scientific">Cyanoderma ruficeps</name>
    <name type="common">rufous-capped babbler</name>
    <dbReference type="NCBI Taxonomy" id="181631"/>
    <lineage>
        <taxon>Eukaryota</taxon>
        <taxon>Metazoa</taxon>
        <taxon>Chordata</taxon>
        <taxon>Craniata</taxon>
        <taxon>Vertebrata</taxon>
        <taxon>Euteleostomi</taxon>
        <taxon>Archelosauria</taxon>
        <taxon>Archosauria</taxon>
        <taxon>Dinosauria</taxon>
        <taxon>Saurischia</taxon>
        <taxon>Theropoda</taxon>
        <taxon>Coelurosauria</taxon>
        <taxon>Aves</taxon>
        <taxon>Neognathae</taxon>
        <taxon>Neoaves</taxon>
        <taxon>Telluraves</taxon>
        <taxon>Australaves</taxon>
        <taxon>Passeriformes</taxon>
        <taxon>Sylvioidea</taxon>
        <taxon>Timaliidae</taxon>
        <taxon>Cyanoderma</taxon>
    </lineage>
</organism>
<evidence type="ECO:0000259" key="8">
    <source>
        <dbReference type="Pfam" id="PF03914"/>
    </source>
</evidence>
<feature type="region of interest" description="Disordered" evidence="7">
    <location>
        <begin position="1"/>
        <end position="25"/>
    </location>
</feature>
<keyword evidence="11" id="KW-1185">Reference proteome</keyword>
<dbReference type="SUPFAM" id="SSF48371">
    <property type="entry name" value="ARM repeat"/>
    <property type="match status" value="1"/>
</dbReference>
<evidence type="ECO:0000256" key="3">
    <source>
        <dbReference type="ARBA" id="ARBA00023054"/>
    </source>
</evidence>
<dbReference type="Pfam" id="PF07540">
    <property type="entry name" value="NOC3p"/>
    <property type="match status" value="1"/>
</dbReference>
<reference evidence="10" key="2">
    <citation type="submission" date="2025-09" db="UniProtKB">
        <authorList>
            <consortium name="Ensembl"/>
        </authorList>
    </citation>
    <scope>IDENTIFICATION</scope>
</reference>
<dbReference type="InterPro" id="IPR011501">
    <property type="entry name" value="Noc3_N"/>
</dbReference>
<keyword evidence="4" id="KW-0539">Nucleus</keyword>
<proteinExistence type="inferred from homology"/>
<feature type="coiled-coil region" evidence="6">
    <location>
        <begin position="427"/>
        <end position="470"/>
    </location>
</feature>
<feature type="domain" description="CCAAT-binding factor" evidence="8">
    <location>
        <begin position="532"/>
        <end position="685"/>
    </location>
</feature>
<protein>
    <recommendedName>
        <fullName evidence="5">Nucleolar complex protein 3 homolog</fullName>
        <shortName evidence="5">NOC3 protein homolog</shortName>
    </recommendedName>
</protein>
<dbReference type="PANTHER" id="PTHR14428:SF5">
    <property type="entry name" value="NUCLEOLAR COMPLEX PROTEIN 3 HOMOLOG"/>
    <property type="match status" value="1"/>
</dbReference>
<comment type="similarity">
    <text evidence="2 5">Belongs to the CBF/MAK21 family.</text>
</comment>
<evidence type="ECO:0000256" key="6">
    <source>
        <dbReference type="SAM" id="Coils"/>
    </source>
</evidence>
<dbReference type="GO" id="GO:0005730">
    <property type="term" value="C:nucleolus"/>
    <property type="evidence" value="ECO:0007669"/>
    <property type="project" value="UniProtKB-SubCell"/>
</dbReference>
<evidence type="ECO:0000256" key="1">
    <source>
        <dbReference type="ARBA" id="ARBA00004604"/>
    </source>
</evidence>
<dbReference type="PIRSF" id="PIRSF028977">
    <property type="entry name" value="Nucleolar_complex_p3"/>
    <property type="match status" value="1"/>
</dbReference>
<dbReference type="InterPro" id="IPR016903">
    <property type="entry name" value="Nucleolar_cplx-assoc_3"/>
</dbReference>
<dbReference type="GO" id="GO:0003682">
    <property type="term" value="F:chromatin binding"/>
    <property type="evidence" value="ECO:0007669"/>
    <property type="project" value="TreeGrafter"/>
</dbReference>
<evidence type="ECO:0000256" key="5">
    <source>
        <dbReference type="PIRNR" id="PIRNR028977"/>
    </source>
</evidence>
<keyword evidence="3 6" id="KW-0175">Coiled coil</keyword>
<dbReference type="GO" id="GO:0006270">
    <property type="term" value="P:DNA replication initiation"/>
    <property type="evidence" value="ECO:0007669"/>
    <property type="project" value="TreeGrafter"/>
</dbReference>
<feature type="domain" description="Nucleolar complex-associated protein 3 N-terminal" evidence="9">
    <location>
        <begin position="191"/>
        <end position="285"/>
    </location>
</feature>
<feature type="compositionally biased region" description="Basic residues" evidence="7">
    <location>
        <begin position="9"/>
        <end position="25"/>
    </location>
</feature>
<evidence type="ECO:0000259" key="9">
    <source>
        <dbReference type="Pfam" id="PF07540"/>
    </source>
</evidence>
<evidence type="ECO:0000256" key="4">
    <source>
        <dbReference type="ARBA" id="ARBA00023242"/>
    </source>
</evidence>
<dbReference type="InterPro" id="IPR005612">
    <property type="entry name" value="CCAAT-binding_factor"/>
</dbReference>
<sequence>QIKLDNKLKNKQYKQKSAVKKYRKEQKKLREAVRDAISRKPFPLEECKKKQVGNTEGEEGQVNQPLPWGRGRHLIQLVRHGSRQITWLVHLVCLMFFSEPVHVKKRKHESVIEKYEKVPRRLQTEPEKELIHLLPIKDKSGIIPQAVEKPGKTQILDEEDMEEAEDFNEEPLPVLTPEEMAAQRRQKLQERKMHIAALASAILSEPDSNIKKLKELRAMLMEQDPNVAVIVRKLVMVSLMEIFKDIAPSYKIRPLTEAEKATKVKKETQKLREFEEGLVSQYKFYLENLEQTIKDWKQRKLKKSNVISLKAYKGLAEVAVKCLCELLVALPHFNFHNNIIVLIVPLMNDPSKMISELCVEAVKKLFKQDKLGYASLGVVKVISGLVRGRNYDVRPEVLKVFLHLRIKEVELQKDSEDIAPKKKFMTYKEKRKHLSRMQRKWRKAEEKLERELLEAEASESKEKKLKLHTETLNIVFVTYFRILKKAQKSPLLPAVLEGLAKFAHLINVEFFDDLLMVLHSLIASGDLSYRESLHCVLSAFHILSGQGDVLNIDPMKFYTHLYKTLFSLHAGGTNEDIGIVLQCLDVMFAKRRKQVSQQRALAFLKRLSILALHVLPNSSVGILATNRIFMQTFPRMDLLLDNESQGSGVYLPELDEPEHCNAQNTALWELHLLQRHYHPTVQKFASHLIAGAPTEGSGVLPLDLSQRSATELFETYCMKGMTFNPPVASVTPRRKVLFSSVSFFNQYNTIWRNGGSVFTSSALDVFQMPASIKCPVSGVSFRK</sequence>
<accession>A0A8C3QZX1</accession>
<dbReference type="Proteomes" id="UP000694396">
    <property type="component" value="Unplaced"/>
</dbReference>
<evidence type="ECO:0000256" key="7">
    <source>
        <dbReference type="SAM" id="MobiDB-lite"/>
    </source>
</evidence>
<dbReference type="Ensembl" id="ENSCRFT00000014012.1">
    <property type="protein sequence ID" value="ENSCRFP00000013539.1"/>
    <property type="gene ID" value="ENSCRFG00000006112.1"/>
</dbReference>
<dbReference type="AlphaFoldDB" id="A0A8C3QZX1"/>
<comment type="subcellular location">
    <subcellularLocation>
        <location evidence="1 5">Nucleus</location>
        <location evidence="1 5">Nucleolus</location>
    </subcellularLocation>
</comment>
<name>A0A8C3QZX1_9PASS</name>
<reference evidence="10" key="1">
    <citation type="submission" date="2025-08" db="UniProtKB">
        <authorList>
            <consortium name="Ensembl"/>
        </authorList>
    </citation>
    <scope>IDENTIFICATION</scope>
</reference>
<evidence type="ECO:0000313" key="11">
    <source>
        <dbReference type="Proteomes" id="UP000694396"/>
    </source>
</evidence>